<evidence type="ECO:0000313" key="3">
    <source>
        <dbReference type="Proteomes" id="UP001283361"/>
    </source>
</evidence>
<protein>
    <submittedName>
        <fullName evidence="2">Uncharacterized protein</fullName>
    </submittedName>
</protein>
<proteinExistence type="predicted"/>
<accession>A0AAE0YJ41</accession>
<feature type="compositionally biased region" description="Basic and acidic residues" evidence="1">
    <location>
        <begin position="13"/>
        <end position="24"/>
    </location>
</feature>
<sequence>MLHRGMLCPKGKASSEEGDFRRGSIEGAQLRASFKQSPRREAGGLPRRATFAKPPPISTLPKGNLVVKGRHCEGPPVGGVKAGRDRGNRGMPRANLQSTPTCKKWRFAPPLKGLPCVPPPLFGGEKVGMACEFQGIRELRRRIPPAKTPPKPSLREGNHNTPSLRSEVFCEANTRRMFHGQGLTIPFQKGGGLKAGGCQGSLATDLWHLEGVQTIFEGVRRTVSTSEEFQGGAYLDAPSSLG</sequence>
<comment type="caution">
    <text evidence="2">The sequence shown here is derived from an EMBL/GenBank/DDBJ whole genome shotgun (WGS) entry which is preliminary data.</text>
</comment>
<organism evidence="2 3">
    <name type="scientific">Elysia crispata</name>
    <name type="common">lettuce slug</name>
    <dbReference type="NCBI Taxonomy" id="231223"/>
    <lineage>
        <taxon>Eukaryota</taxon>
        <taxon>Metazoa</taxon>
        <taxon>Spiralia</taxon>
        <taxon>Lophotrochozoa</taxon>
        <taxon>Mollusca</taxon>
        <taxon>Gastropoda</taxon>
        <taxon>Heterobranchia</taxon>
        <taxon>Euthyneura</taxon>
        <taxon>Panpulmonata</taxon>
        <taxon>Sacoglossa</taxon>
        <taxon>Placobranchoidea</taxon>
        <taxon>Plakobranchidae</taxon>
        <taxon>Elysia</taxon>
    </lineage>
</organism>
<keyword evidence="3" id="KW-1185">Reference proteome</keyword>
<gene>
    <name evidence="2" type="ORF">RRG08_057345</name>
</gene>
<dbReference type="EMBL" id="JAWDGP010006072">
    <property type="protein sequence ID" value="KAK3747801.1"/>
    <property type="molecule type" value="Genomic_DNA"/>
</dbReference>
<evidence type="ECO:0000313" key="2">
    <source>
        <dbReference type="EMBL" id="KAK3747801.1"/>
    </source>
</evidence>
<evidence type="ECO:0000256" key="1">
    <source>
        <dbReference type="SAM" id="MobiDB-lite"/>
    </source>
</evidence>
<dbReference type="Proteomes" id="UP001283361">
    <property type="component" value="Unassembled WGS sequence"/>
</dbReference>
<feature type="region of interest" description="Disordered" evidence="1">
    <location>
        <begin position="143"/>
        <end position="163"/>
    </location>
</feature>
<feature type="region of interest" description="Disordered" evidence="1">
    <location>
        <begin position="1"/>
        <end position="98"/>
    </location>
</feature>
<name>A0AAE0YJ41_9GAST</name>
<reference evidence="2" key="1">
    <citation type="journal article" date="2023" name="G3 (Bethesda)">
        <title>A reference genome for the long-term kleptoplast-retaining sea slug Elysia crispata morphotype clarki.</title>
        <authorList>
            <person name="Eastman K.E."/>
            <person name="Pendleton A.L."/>
            <person name="Shaikh M.A."/>
            <person name="Suttiyut T."/>
            <person name="Ogas R."/>
            <person name="Tomko P."/>
            <person name="Gavelis G."/>
            <person name="Widhalm J.R."/>
            <person name="Wisecaver J.H."/>
        </authorList>
    </citation>
    <scope>NUCLEOTIDE SEQUENCE</scope>
    <source>
        <strain evidence="2">ECLA1</strain>
    </source>
</reference>
<dbReference type="AlphaFoldDB" id="A0AAE0YJ41"/>